<keyword evidence="12 15" id="KW-0496">Mitochondrion</keyword>
<evidence type="ECO:0000256" key="5">
    <source>
        <dbReference type="ARBA" id="ARBA00022448"/>
    </source>
</evidence>
<accession>A0A1Y1CC14</accession>
<dbReference type="InterPro" id="IPR050269">
    <property type="entry name" value="ComplexI_Subunit6"/>
</dbReference>
<keyword evidence="9 15" id="KW-0249">Electron transport</keyword>
<comment type="function">
    <text evidence="15">Core subunit of the mitochondrial membrane respiratory chain NADH dehydrogenase (Complex I) which catalyzes electron transfer from NADH through the respiratory chain, using ubiquinone as an electron acceptor. Essential for the catalytic activity and assembly of complex I.</text>
</comment>
<evidence type="ECO:0000256" key="8">
    <source>
        <dbReference type="ARBA" id="ARBA00022967"/>
    </source>
</evidence>
<evidence type="ECO:0000256" key="1">
    <source>
        <dbReference type="ARBA" id="ARBA00004225"/>
    </source>
</evidence>
<feature type="chain" id="PRO_5012530624" description="NADH-ubiquinone oxidoreductase chain 6" evidence="16">
    <location>
        <begin position="22"/>
        <end position="171"/>
    </location>
</feature>
<feature type="transmembrane region" description="Helical" evidence="15">
    <location>
        <begin position="87"/>
        <end position="106"/>
    </location>
</feature>
<keyword evidence="11 15" id="KW-0520">NAD</keyword>
<proteinExistence type="inferred from homology"/>
<feature type="transmembrane region" description="Helical" evidence="15">
    <location>
        <begin position="53"/>
        <end position="75"/>
    </location>
</feature>
<geneLocation type="mitochondrion" evidence="17"/>
<gene>
    <name evidence="17" type="primary">ND6</name>
</gene>
<dbReference type="PANTHER" id="PTHR11435:SF1">
    <property type="entry name" value="NADH-UBIQUINONE OXIDOREDUCTASE CHAIN 6"/>
    <property type="match status" value="1"/>
</dbReference>
<feature type="signal peptide" evidence="16">
    <location>
        <begin position="1"/>
        <end position="21"/>
    </location>
</feature>
<dbReference type="RefSeq" id="YP_009388961.1">
    <property type="nucleotide sequence ID" value="NC_035153.1"/>
</dbReference>
<dbReference type="EMBL" id="AB612271">
    <property type="protein sequence ID" value="BAX77895.1"/>
    <property type="molecule type" value="Genomic_DNA"/>
</dbReference>
<name>A0A1Y1CC14_GONAL</name>
<evidence type="ECO:0000256" key="13">
    <source>
        <dbReference type="ARBA" id="ARBA00023136"/>
    </source>
</evidence>
<keyword evidence="13 15" id="KW-0472">Membrane</keyword>
<evidence type="ECO:0000256" key="15">
    <source>
        <dbReference type="RuleBase" id="RU004430"/>
    </source>
</evidence>
<protein>
    <recommendedName>
        <fullName evidence="4 15">NADH-ubiquinone oxidoreductase chain 6</fullName>
        <ecNumber evidence="3 15">7.1.1.2</ecNumber>
    </recommendedName>
</protein>
<evidence type="ECO:0000256" key="2">
    <source>
        <dbReference type="ARBA" id="ARBA00005698"/>
    </source>
</evidence>
<dbReference type="EC" id="7.1.1.2" evidence="3 15"/>
<evidence type="ECO:0000256" key="3">
    <source>
        <dbReference type="ARBA" id="ARBA00012944"/>
    </source>
</evidence>
<feature type="transmembrane region" description="Helical" evidence="15">
    <location>
        <begin position="30"/>
        <end position="46"/>
    </location>
</feature>
<evidence type="ECO:0000313" key="17">
    <source>
        <dbReference type="EMBL" id="BAX77895.1"/>
    </source>
</evidence>
<keyword evidence="10 15" id="KW-1133">Transmembrane helix</keyword>
<keyword evidence="7 15" id="KW-0812">Transmembrane</keyword>
<comment type="catalytic activity">
    <reaction evidence="14 15">
        <text>a ubiquinone + NADH + 5 H(+)(in) = a ubiquinol + NAD(+) + 4 H(+)(out)</text>
        <dbReference type="Rhea" id="RHEA:29091"/>
        <dbReference type="Rhea" id="RHEA-COMP:9565"/>
        <dbReference type="Rhea" id="RHEA-COMP:9566"/>
        <dbReference type="ChEBI" id="CHEBI:15378"/>
        <dbReference type="ChEBI" id="CHEBI:16389"/>
        <dbReference type="ChEBI" id="CHEBI:17976"/>
        <dbReference type="ChEBI" id="CHEBI:57540"/>
        <dbReference type="ChEBI" id="CHEBI:57945"/>
        <dbReference type="EC" id="7.1.1.2"/>
    </reaction>
</comment>
<dbReference type="Pfam" id="PF00499">
    <property type="entry name" value="Oxidored_q3"/>
    <property type="match status" value="1"/>
</dbReference>
<keyword evidence="8 15" id="KW-1278">Translocase</keyword>
<feature type="transmembrane region" description="Helical" evidence="15">
    <location>
        <begin position="133"/>
        <end position="157"/>
    </location>
</feature>
<organism evidence="17">
    <name type="scientific">Gonatodes albogularis</name>
    <name type="common">Yellow-headed gecko</name>
    <dbReference type="NCBI Taxonomy" id="460622"/>
    <lineage>
        <taxon>Eukaryota</taxon>
        <taxon>Metazoa</taxon>
        <taxon>Chordata</taxon>
        <taxon>Craniata</taxon>
        <taxon>Vertebrata</taxon>
        <taxon>Euteleostomi</taxon>
        <taxon>Lepidosauria</taxon>
        <taxon>Squamata</taxon>
        <taxon>Bifurcata</taxon>
        <taxon>Gekkota</taxon>
        <taxon>Sphaerodactylidae</taxon>
        <taxon>Gonatodes</taxon>
    </lineage>
</organism>
<evidence type="ECO:0000256" key="12">
    <source>
        <dbReference type="ARBA" id="ARBA00023128"/>
    </source>
</evidence>
<keyword evidence="16" id="KW-0732">Signal</keyword>
<evidence type="ECO:0000256" key="14">
    <source>
        <dbReference type="ARBA" id="ARBA00049551"/>
    </source>
</evidence>
<evidence type="ECO:0000256" key="10">
    <source>
        <dbReference type="ARBA" id="ARBA00022989"/>
    </source>
</evidence>
<keyword evidence="5 15" id="KW-0813">Transport</keyword>
<evidence type="ECO:0000256" key="9">
    <source>
        <dbReference type="ARBA" id="ARBA00022982"/>
    </source>
</evidence>
<comment type="similarity">
    <text evidence="2 15">Belongs to the complex I subunit 6 family.</text>
</comment>
<dbReference type="InterPro" id="IPR001457">
    <property type="entry name" value="NADH_UbQ/plastoQ_OxRdtase_su6"/>
</dbReference>
<evidence type="ECO:0000256" key="16">
    <source>
        <dbReference type="SAM" id="SignalP"/>
    </source>
</evidence>
<evidence type="ECO:0000256" key="7">
    <source>
        <dbReference type="ARBA" id="ARBA00022692"/>
    </source>
</evidence>
<dbReference type="GO" id="GO:0031966">
    <property type="term" value="C:mitochondrial membrane"/>
    <property type="evidence" value="ECO:0007669"/>
    <property type="project" value="UniProtKB-SubCell"/>
</dbReference>
<dbReference type="AlphaFoldDB" id="A0A1Y1CC14"/>
<dbReference type="GO" id="GO:0008137">
    <property type="term" value="F:NADH dehydrogenase (ubiquinone) activity"/>
    <property type="evidence" value="ECO:0007669"/>
    <property type="project" value="UniProtKB-UniRule"/>
</dbReference>
<dbReference type="CTD" id="4541"/>
<evidence type="ECO:0000256" key="11">
    <source>
        <dbReference type="ARBA" id="ARBA00023027"/>
    </source>
</evidence>
<dbReference type="GeneID" id="33195109"/>
<dbReference type="PANTHER" id="PTHR11435">
    <property type="entry name" value="NADH UBIQUINONE OXIDOREDUCTASE SUBUNIT ND6"/>
    <property type="match status" value="1"/>
</dbReference>
<evidence type="ECO:0000256" key="6">
    <source>
        <dbReference type="ARBA" id="ARBA00022660"/>
    </source>
</evidence>
<keyword evidence="6 15" id="KW-0679">Respiratory chain</keyword>
<keyword evidence="15" id="KW-0830">Ubiquinone</keyword>
<reference evidence="17" key="1">
    <citation type="submission" date="2011-02" db="EMBL/GenBank/DDBJ databases">
        <title>The complete mitochondrial genome of Gonatodes albogularis.</title>
        <authorList>
            <person name="Kumazawa Y."/>
            <person name="Hashiguchi Y."/>
            <person name="Yamada C."/>
        </authorList>
    </citation>
    <scope>NUCLEOTIDE SEQUENCE</scope>
    <source>
        <strain evidence="17">Galb1</strain>
    </source>
</reference>
<sequence>MTYVVFLMVLCGMMGFLGVAANPAPLFGALGLVVSAAMVCGVLVSLGESFISLVLFLIYLGGMLVVFAYSVALAVEPYPATWGDLPVLVSLVGLVSVVVVLGLYVVEFNGVGLVNVEGTGFFNLRADYSGGTLLFSSGGPLLMLCGGALMLSLFVVLELTRGLSLGGVRAL</sequence>
<evidence type="ECO:0000256" key="4">
    <source>
        <dbReference type="ARBA" id="ARBA00021095"/>
    </source>
</evidence>
<comment type="subcellular location">
    <subcellularLocation>
        <location evidence="1 15">Mitochondrion membrane</location>
        <topology evidence="1 15">Multi-pass membrane protein</topology>
    </subcellularLocation>
</comment>